<evidence type="ECO:0000256" key="1">
    <source>
        <dbReference type="ARBA" id="ARBA00023054"/>
    </source>
</evidence>
<dbReference type="AlphaFoldDB" id="A0A507ALA9"/>
<dbReference type="EMBL" id="SKBQ01000007">
    <property type="protein sequence ID" value="TPX08333.1"/>
    <property type="molecule type" value="Genomic_DNA"/>
</dbReference>
<keyword evidence="5" id="KW-1185">Reference proteome</keyword>
<organism evidence="4 5">
    <name type="scientific">Thyridium curvatum</name>
    <dbReference type="NCBI Taxonomy" id="1093900"/>
    <lineage>
        <taxon>Eukaryota</taxon>
        <taxon>Fungi</taxon>
        <taxon>Dikarya</taxon>
        <taxon>Ascomycota</taxon>
        <taxon>Pezizomycotina</taxon>
        <taxon>Sordariomycetes</taxon>
        <taxon>Sordariomycetidae</taxon>
        <taxon>Thyridiales</taxon>
        <taxon>Thyridiaceae</taxon>
        <taxon>Thyridium</taxon>
    </lineage>
</organism>
<name>A0A507ALA9_9PEZI</name>
<sequence length="178" mass="20640">MDRIKEKMNQLRLEADEATGKVEELQSKVKVLEQENLSKEQEITSLQHKNNLLETEVEKLETAIKDFKKAADEGQQHGTQNETLSRRLQLLEEEAEEADKTLREANEKYVTHPRKPPAFAQHIAKLRQTDVKAGHFERKVQALEAERDQWESKYEEMAKKHSQLQGELDALQLEIGNI</sequence>
<evidence type="ECO:0000313" key="3">
    <source>
        <dbReference type="EMBL" id="TPX08196.1"/>
    </source>
</evidence>
<dbReference type="SUPFAM" id="SSF57997">
    <property type="entry name" value="Tropomyosin"/>
    <property type="match status" value="1"/>
</dbReference>
<dbReference type="InterPro" id="IPR000533">
    <property type="entry name" value="Tropomyosin"/>
</dbReference>
<evidence type="ECO:0000313" key="5">
    <source>
        <dbReference type="Proteomes" id="UP000319257"/>
    </source>
</evidence>
<feature type="coiled-coil region" evidence="2">
    <location>
        <begin position="133"/>
        <end position="174"/>
    </location>
</feature>
<dbReference type="Proteomes" id="UP000319257">
    <property type="component" value="Unassembled WGS sequence"/>
</dbReference>
<evidence type="ECO:0008006" key="6">
    <source>
        <dbReference type="Google" id="ProtNLM"/>
    </source>
</evidence>
<dbReference type="STRING" id="1093900.A0A507ALA9"/>
<reference evidence="4 5" key="1">
    <citation type="submission" date="2019-06" db="EMBL/GenBank/DDBJ databases">
        <title>Draft genome sequence of the filamentous fungus Phialemoniopsis curvata isolated from diesel fuel.</title>
        <authorList>
            <person name="Varaljay V.A."/>
            <person name="Lyon W.J."/>
            <person name="Crouch A.L."/>
            <person name="Drake C.E."/>
            <person name="Hollomon J.M."/>
            <person name="Nadeau L.J."/>
            <person name="Nunn H.S."/>
            <person name="Stevenson B.S."/>
            <person name="Bojanowski C.L."/>
            <person name="Crookes-Goodson W.J."/>
        </authorList>
    </citation>
    <scope>NUCLEOTIDE SEQUENCE [LARGE SCALE GENOMIC DNA]</scope>
    <source>
        <strain evidence="4 5">D216</strain>
    </source>
</reference>
<evidence type="ECO:0000313" key="4">
    <source>
        <dbReference type="EMBL" id="TPX08333.1"/>
    </source>
</evidence>
<feature type="coiled-coil region" evidence="2">
    <location>
        <begin position="1"/>
        <end position="108"/>
    </location>
</feature>
<dbReference type="InParanoid" id="A0A507ALA9"/>
<dbReference type="OrthoDB" id="128924at2759"/>
<dbReference type="EMBL" id="SKBQ01000007">
    <property type="protein sequence ID" value="TPX08196.1"/>
    <property type="molecule type" value="Genomic_DNA"/>
</dbReference>
<comment type="caution">
    <text evidence="4">The sequence shown here is derived from an EMBL/GenBank/DDBJ whole genome shotgun (WGS) entry which is preliminary data.</text>
</comment>
<protein>
    <recommendedName>
        <fullName evidence="6">Tropomyosin</fullName>
    </recommendedName>
</protein>
<dbReference type="FunFam" id="1.20.5.340:FF:000001">
    <property type="entry name" value="Tropomyosin alpha-1 chain isoform 2"/>
    <property type="match status" value="1"/>
</dbReference>
<dbReference type="Pfam" id="PF00261">
    <property type="entry name" value="Tropomyosin"/>
    <property type="match status" value="2"/>
</dbReference>
<accession>A0A507ALA9</accession>
<proteinExistence type="predicted"/>
<keyword evidence="1 2" id="KW-0175">Coiled coil</keyword>
<gene>
    <name evidence="3" type="ORF">E0L32_001771</name>
    <name evidence="4" type="ORF">E0L32_001908</name>
</gene>
<evidence type="ECO:0000256" key="2">
    <source>
        <dbReference type="SAM" id="Coils"/>
    </source>
</evidence>
<dbReference type="RefSeq" id="XP_030989907.1">
    <property type="nucleotide sequence ID" value="XM_031135886.1"/>
</dbReference>
<dbReference type="Gene3D" id="1.20.5.340">
    <property type="match status" value="1"/>
</dbReference>
<dbReference type="GeneID" id="41969218"/>